<feature type="domain" description="PB1" evidence="2">
    <location>
        <begin position="37"/>
        <end position="141"/>
    </location>
</feature>
<evidence type="ECO:0000256" key="1">
    <source>
        <dbReference type="SAM" id="MobiDB-lite"/>
    </source>
</evidence>
<gene>
    <name evidence="3" type="ORF">SI7747_11014391</name>
</gene>
<sequence>MVAGSSSSSSSLSSLTSYGGSSEDAGGVKGGGGGSTVVKFLCSYGGKILPRYPTGSSVMWGETPGFSPSIAPFPSQLSAKMAELCGWGVPVSLRCQHPTEDLDALVSVTSDEDLDNLLEEYDVAGRDRDSQHKVRAFLTRSTRRR</sequence>
<dbReference type="PANTHER" id="PTHR31066:SF10">
    <property type="entry name" value="OCTICOSAPEPTIDE_PHOX_BEM1P FAMILY PROTEIN"/>
    <property type="match status" value="1"/>
</dbReference>
<dbReference type="AlphaFoldDB" id="A0A7I8JCX7"/>
<feature type="compositionally biased region" description="Low complexity" evidence="1">
    <location>
        <begin position="1"/>
        <end position="25"/>
    </location>
</feature>
<dbReference type="Pfam" id="PF00564">
    <property type="entry name" value="PB1"/>
    <property type="match status" value="1"/>
</dbReference>
<reference evidence="3 4" key="1">
    <citation type="submission" date="2019-12" db="EMBL/GenBank/DDBJ databases">
        <authorList>
            <person name="Scholz U."/>
            <person name="Mascher M."/>
            <person name="Fiebig A."/>
        </authorList>
    </citation>
    <scope>NUCLEOTIDE SEQUENCE</scope>
</reference>
<protein>
    <recommendedName>
        <fullName evidence="2">PB1 domain-containing protein</fullName>
    </recommendedName>
</protein>
<organism evidence="3">
    <name type="scientific">Spirodela intermedia</name>
    <name type="common">Intermediate duckweed</name>
    <dbReference type="NCBI Taxonomy" id="51605"/>
    <lineage>
        <taxon>Eukaryota</taxon>
        <taxon>Viridiplantae</taxon>
        <taxon>Streptophyta</taxon>
        <taxon>Embryophyta</taxon>
        <taxon>Tracheophyta</taxon>
        <taxon>Spermatophyta</taxon>
        <taxon>Magnoliopsida</taxon>
        <taxon>Liliopsida</taxon>
        <taxon>Araceae</taxon>
        <taxon>Lemnoideae</taxon>
        <taxon>Spirodela</taxon>
    </lineage>
</organism>
<dbReference type="Proteomes" id="UP001189122">
    <property type="component" value="Unassembled WGS sequence"/>
</dbReference>
<dbReference type="InterPro" id="IPR053198">
    <property type="entry name" value="Gynoecium_Dev_Regulator"/>
</dbReference>
<evidence type="ECO:0000313" key="4">
    <source>
        <dbReference type="Proteomes" id="UP001189122"/>
    </source>
</evidence>
<feature type="region of interest" description="Disordered" evidence="1">
    <location>
        <begin position="1"/>
        <end position="31"/>
    </location>
</feature>
<proteinExistence type="predicted"/>
<evidence type="ECO:0000259" key="2">
    <source>
        <dbReference type="SMART" id="SM00666"/>
    </source>
</evidence>
<dbReference type="EMBL" id="CACRZD030000011">
    <property type="protein sequence ID" value="CAA6667997.1"/>
    <property type="molecule type" value="Genomic_DNA"/>
</dbReference>
<keyword evidence="4" id="KW-1185">Reference proteome</keyword>
<dbReference type="PANTHER" id="PTHR31066">
    <property type="entry name" value="OS05G0427100 PROTEIN-RELATED"/>
    <property type="match status" value="1"/>
</dbReference>
<dbReference type="SMART" id="SM00666">
    <property type="entry name" value="PB1"/>
    <property type="match status" value="1"/>
</dbReference>
<dbReference type="InterPro" id="IPR000270">
    <property type="entry name" value="PB1_dom"/>
</dbReference>
<dbReference type="CDD" id="cd06410">
    <property type="entry name" value="PB1_UP2"/>
    <property type="match status" value="1"/>
</dbReference>
<dbReference type="SUPFAM" id="SSF54277">
    <property type="entry name" value="CAD &amp; PB1 domains"/>
    <property type="match status" value="1"/>
</dbReference>
<evidence type="ECO:0000313" key="3">
    <source>
        <dbReference type="EMBL" id="CAA2628750.1"/>
    </source>
</evidence>
<name>A0A7I8JCX7_SPIIN</name>
<accession>A0A7I8JCX7</accession>
<dbReference type="EMBL" id="LR743598">
    <property type="protein sequence ID" value="CAA2628750.1"/>
    <property type="molecule type" value="Genomic_DNA"/>
</dbReference>